<dbReference type="SUPFAM" id="SSF54695">
    <property type="entry name" value="POZ domain"/>
    <property type="match status" value="1"/>
</dbReference>
<evidence type="ECO:0000256" key="2">
    <source>
        <dbReference type="ARBA" id="ARBA00022723"/>
    </source>
</evidence>
<dbReference type="InterPro" id="IPR011333">
    <property type="entry name" value="SKP1/BTB/POZ_sf"/>
</dbReference>
<dbReference type="PANTHER" id="PTHR46105:SF5">
    <property type="entry name" value="ZINC FINGER AND BTB DOMAIN-CONTAINING PROTEIN 44 ISOFORM X1"/>
    <property type="match status" value="1"/>
</dbReference>
<reference evidence="11" key="1">
    <citation type="submission" date="2025-08" db="UniProtKB">
        <authorList>
            <consortium name="Ensembl"/>
        </authorList>
    </citation>
    <scope>IDENTIFICATION</scope>
</reference>
<evidence type="ECO:0000256" key="5">
    <source>
        <dbReference type="ARBA" id="ARBA00022833"/>
    </source>
</evidence>
<evidence type="ECO:0000256" key="3">
    <source>
        <dbReference type="ARBA" id="ARBA00022737"/>
    </source>
</evidence>
<sequence length="153" mass="16590">MPLGSQAWAERQRHLCSDTYVSKLLEGLRALRAESVLCDVALEAEGVAFPAHKAVLAVASSYCKAQFFSSGASRDDHVKLPSVTARGLQNVLSFVYSNKLDLWRVCVWCVCVCSCLAPSPLVGRTEYALSCFLGIQAEANCILCCQTDAVSPR</sequence>
<evidence type="ECO:0000313" key="12">
    <source>
        <dbReference type="Proteomes" id="UP000694421"/>
    </source>
</evidence>
<dbReference type="GO" id="GO:0005634">
    <property type="term" value="C:nucleus"/>
    <property type="evidence" value="ECO:0007669"/>
    <property type="project" value="UniProtKB-SubCell"/>
</dbReference>
<dbReference type="Pfam" id="PF00651">
    <property type="entry name" value="BTB"/>
    <property type="match status" value="1"/>
</dbReference>
<evidence type="ECO:0000256" key="1">
    <source>
        <dbReference type="ARBA" id="ARBA00004123"/>
    </source>
</evidence>
<proteinExistence type="predicted"/>
<evidence type="ECO:0000313" key="11">
    <source>
        <dbReference type="Ensembl" id="ENSSMRP00000014828.1"/>
    </source>
</evidence>
<organism evidence="11 12">
    <name type="scientific">Salvator merianae</name>
    <name type="common">Argentine black and white tegu</name>
    <name type="synonym">Tupinambis merianae</name>
    <dbReference type="NCBI Taxonomy" id="96440"/>
    <lineage>
        <taxon>Eukaryota</taxon>
        <taxon>Metazoa</taxon>
        <taxon>Chordata</taxon>
        <taxon>Craniata</taxon>
        <taxon>Vertebrata</taxon>
        <taxon>Euteleostomi</taxon>
        <taxon>Lepidosauria</taxon>
        <taxon>Squamata</taxon>
        <taxon>Bifurcata</taxon>
        <taxon>Unidentata</taxon>
        <taxon>Episquamata</taxon>
        <taxon>Laterata</taxon>
        <taxon>Teiioidea</taxon>
        <taxon>Teiidae</taxon>
        <taxon>Salvator</taxon>
    </lineage>
</organism>
<dbReference type="Ensembl" id="ENSSMRT00000017269.1">
    <property type="protein sequence ID" value="ENSSMRP00000014828.1"/>
    <property type="gene ID" value="ENSSMRG00000011538.1"/>
</dbReference>
<reference evidence="11" key="2">
    <citation type="submission" date="2025-09" db="UniProtKB">
        <authorList>
            <consortium name="Ensembl"/>
        </authorList>
    </citation>
    <scope>IDENTIFICATION</scope>
</reference>
<evidence type="ECO:0000256" key="7">
    <source>
        <dbReference type="ARBA" id="ARBA00023125"/>
    </source>
</evidence>
<evidence type="ECO:0000256" key="4">
    <source>
        <dbReference type="ARBA" id="ARBA00022771"/>
    </source>
</evidence>
<keyword evidence="7" id="KW-0238">DNA-binding</keyword>
<evidence type="ECO:0000256" key="8">
    <source>
        <dbReference type="ARBA" id="ARBA00023163"/>
    </source>
</evidence>
<keyword evidence="2" id="KW-0479">Metal-binding</keyword>
<keyword evidence="4" id="KW-0863">Zinc-finger</keyword>
<dbReference type="AlphaFoldDB" id="A0A8D0C2S8"/>
<protein>
    <recommendedName>
        <fullName evidence="10">BTB domain-containing protein</fullName>
    </recommendedName>
</protein>
<keyword evidence="8" id="KW-0804">Transcription</keyword>
<dbReference type="PANTHER" id="PTHR46105">
    <property type="entry name" value="AGAP004733-PA"/>
    <property type="match status" value="1"/>
</dbReference>
<keyword evidence="12" id="KW-1185">Reference proteome</keyword>
<dbReference type="GO" id="GO:0000981">
    <property type="term" value="F:DNA-binding transcription factor activity, RNA polymerase II-specific"/>
    <property type="evidence" value="ECO:0007669"/>
    <property type="project" value="TreeGrafter"/>
</dbReference>
<keyword evidence="6" id="KW-0805">Transcription regulation</keyword>
<dbReference type="SMART" id="SM00225">
    <property type="entry name" value="BTB"/>
    <property type="match status" value="1"/>
</dbReference>
<dbReference type="Gene3D" id="3.30.710.10">
    <property type="entry name" value="Potassium Channel Kv1.1, Chain A"/>
    <property type="match status" value="1"/>
</dbReference>
<feature type="domain" description="BTB" evidence="10">
    <location>
        <begin position="38"/>
        <end position="104"/>
    </location>
</feature>
<dbReference type="InterPro" id="IPR000210">
    <property type="entry name" value="BTB/POZ_dom"/>
</dbReference>
<evidence type="ECO:0000256" key="9">
    <source>
        <dbReference type="ARBA" id="ARBA00023242"/>
    </source>
</evidence>
<dbReference type="Proteomes" id="UP000694421">
    <property type="component" value="Unplaced"/>
</dbReference>
<evidence type="ECO:0000256" key="6">
    <source>
        <dbReference type="ARBA" id="ARBA00023015"/>
    </source>
</evidence>
<keyword evidence="5" id="KW-0862">Zinc</keyword>
<dbReference type="GO" id="GO:0008270">
    <property type="term" value="F:zinc ion binding"/>
    <property type="evidence" value="ECO:0007669"/>
    <property type="project" value="UniProtKB-KW"/>
</dbReference>
<dbReference type="GO" id="GO:0000978">
    <property type="term" value="F:RNA polymerase II cis-regulatory region sequence-specific DNA binding"/>
    <property type="evidence" value="ECO:0007669"/>
    <property type="project" value="TreeGrafter"/>
</dbReference>
<accession>A0A8D0C2S8</accession>
<keyword evidence="9" id="KW-0539">Nucleus</keyword>
<keyword evidence="3" id="KW-0677">Repeat</keyword>
<name>A0A8D0C2S8_SALMN</name>
<dbReference type="GeneTree" id="ENSGT00940000166451"/>
<comment type="subcellular location">
    <subcellularLocation>
        <location evidence="1">Nucleus</location>
    </subcellularLocation>
</comment>
<dbReference type="InterPro" id="IPR050457">
    <property type="entry name" value="ZnFinger_BTB_dom_contain"/>
</dbReference>
<evidence type="ECO:0000259" key="10">
    <source>
        <dbReference type="PROSITE" id="PS50097"/>
    </source>
</evidence>
<dbReference type="PROSITE" id="PS50097">
    <property type="entry name" value="BTB"/>
    <property type="match status" value="1"/>
</dbReference>